<accession>T1B260</accession>
<feature type="non-terminal residue" evidence="14">
    <location>
        <position position="1"/>
    </location>
</feature>
<dbReference type="GO" id="GO:0046872">
    <property type="term" value="F:metal ion binding"/>
    <property type="evidence" value="ECO:0007669"/>
    <property type="project" value="UniProtKB-KW"/>
</dbReference>
<comment type="caution">
    <text evidence="14">The sequence shown here is derived from an EMBL/GenBank/DDBJ whole genome shotgun (WGS) entry which is preliminary data.</text>
</comment>
<sequence>VALVTIMLAQNETGALMPVSDVAPVARARGALSHTDAAQAVGKIDVNVDRLGVDLLSIAGHKLYAPKGVGALYIRSGTPIEPLTLGGGQERGLRPGTENVASIVALGVAAQLAQSRVAHGRGAHR</sequence>
<dbReference type="Pfam" id="PF00266">
    <property type="entry name" value="Aminotran_5"/>
    <property type="match status" value="1"/>
</dbReference>
<reference evidence="14" key="2">
    <citation type="journal article" date="2014" name="ISME J.">
        <title>Microbial stratification in low pH oxic and suboxic macroscopic growths along an acid mine drainage.</title>
        <authorList>
            <person name="Mendez-Garcia C."/>
            <person name="Mesa V."/>
            <person name="Sprenger R.R."/>
            <person name="Richter M."/>
            <person name="Diez M.S."/>
            <person name="Solano J."/>
            <person name="Bargiela R."/>
            <person name="Golyshina O.V."/>
            <person name="Manteca A."/>
            <person name="Ramos J.L."/>
            <person name="Gallego J.R."/>
            <person name="Llorente I."/>
            <person name="Martins Dos Santos V.A."/>
            <person name="Jensen O.N."/>
            <person name="Pelaez A.I."/>
            <person name="Sanchez J."/>
            <person name="Ferrer M."/>
        </authorList>
    </citation>
    <scope>NUCLEOTIDE SEQUENCE</scope>
</reference>
<dbReference type="GO" id="GO:0005829">
    <property type="term" value="C:cytosol"/>
    <property type="evidence" value="ECO:0007669"/>
    <property type="project" value="UniProtKB-SubCell"/>
</dbReference>
<dbReference type="GO" id="GO:0051536">
    <property type="term" value="F:iron-sulfur cluster binding"/>
    <property type="evidence" value="ECO:0007669"/>
    <property type="project" value="UniProtKB-KW"/>
</dbReference>
<dbReference type="EMBL" id="AUZY01004305">
    <property type="protein sequence ID" value="EQD63942.1"/>
    <property type="molecule type" value="Genomic_DNA"/>
</dbReference>
<evidence type="ECO:0000256" key="2">
    <source>
        <dbReference type="ARBA" id="ARBA00004514"/>
    </source>
</evidence>
<dbReference type="AlphaFoldDB" id="T1B260"/>
<reference evidence="14" key="1">
    <citation type="submission" date="2013-08" db="EMBL/GenBank/DDBJ databases">
        <authorList>
            <person name="Mendez C."/>
            <person name="Richter M."/>
            <person name="Ferrer M."/>
            <person name="Sanchez J."/>
        </authorList>
    </citation>
    <scope>NUCLEOTIDE SEQUENCE</scope>
</reference>
<dbReference type="InterPro" id="IPR000192">
    <property type="entry name" value="Aminotrans_V_dom"/>
</dbReference>
<keyword evidence="14" id="KW-0032">Aminotransferase</keyword>
<proteinExistence type="predicted"/>
<organism evidence="14">
    <name type="scientific">mine drainage metagenome</name>
    <dbReference type="NCBI Taxonomy" id="410659"/>
    <lineage>
        <taxon>unclassified sequences</taxon>
        <taxon>metagenomes</taxon>
        <taxon>ecological metagenomes</taxon>
    </lineage>
</organism>
<comment type="subunit">
    <text evidence="3">Homodimer.</text>
</comment>
<keyword evidence="5 14" id="KW-0808">Transferase</keyword>
<evidence type="ECO:0000256" key="1">
    <source>
        <dbReference type="ARBA" id="ARBA00001933"/>
    </source>
</evidence>
<dbReference type="PROSITE" id="PS00595">
    <property type="entry name" value="AA_TRANSFER_CLASS_5"/>
    <property type="match status" value="1"/>
</dbReference>
<dbReference type="PANTHER" id="PTHR11601:SF62">
    <property type="entry name" value="SELENOCYSTEINE LYASE"/>
    <property type="match status" value="1"/>
</dbReference>
<comment type="subcellular location">
    <subcellularLocation>
        <location evidence="2">Cytoplasm</location>
        <location evidence="2">Cytosol</location>
    </subcellularLocation>
</comment>
<evidence type="ECO:0000259" key="13">
    <source>
        <dbReference type="Pfam" id="PF00266"/>
    </source>
</evidence>
<comment type="function">
    <text evidence="10">Catalyzes the decomposition of L-selenocysteine to L-alanine and elemental selenium.</text>
</comment>
<dbReference type="InterPro" id="IPR020578">
    <property type="entry name" value="Aminotrans_V_PyrdxlP_BS"/>
</dbReference>
<keyword evidence="8" id="KW-0408">Iron</keyword>
<evidence type="ECO:0000256" key="4">
    <source>
        <dbReference type="ARBA" id="ARBA00022490"/>
    </source>
</evidence>
<evidence type="ECO:0000313" key="14">
    <source>
        <dbReference type="EMBL" id="EQD63942.1"/>
    </source>
</evidence>
<evidence type="ECO:0000256" key="6">
    <source>
        <dbReference type="ARBA" id="ARBA00022723"/>
    </source>
</evidence>
<dbReference type="GO" id="GO:0009000">
    <property type="term" value="F:selenocysteine lyase activity"/>
    <property type="evidence" value="ECO:0007669"/>
    <property type="project" value="UniProtKB-EC"/>
</dbReference>
<gene>
    <name evidence="14" type="ORF">B1B_06780</name>
</gene>
<dbReference type="GO" id="GO:0008483">
    <property type="term" value="F:transaminase activity"/>
    <property type="evidence" value="ECO:0007669"/>
    <property type="project" value="UniProtKB-KW"/>
</dbReference>
<feature type="domain" description="Aminotransferase class V" evidence="13">
    <location>
        <begin position="2"/>
        <end position="114"/>
    </location>
</feature>
<evidence type="ECO:0000256" key="9">
    <source>
        <dbReference type="ARBA" id="ARBA00023014"/>
    </source>
</evidence>
<evidence type="ECO:0000256" key="12">
    <source>
        <dbReference type="ARBA" id="ARBA00040554"/>
    </source>
</evidence>
<dbReference type="InterPro" id="IPR015421">
    <property type="entry name" value="PyrdxlP-dep_Trfase_major"/>
</dbReference>
<keyword evidence="6" id="KW-0479">Metal-binding</keyword>
<comment type="cofactor">
    <cofactor evidence="1">
        <name>pyridoxal 5'-phosphate</name>
        <dbReference type="ChEBI" id="CHEBI:597326"/>
    </cofactor>
</comment>
<evidence type="ECO:0000256" key="11">
    <source>
        <dbReference type="ARBA" id="ARBA00039054"/>
    </source>
</evidence>
<name>T1B260_9ZZZZ</name>
<keyword evidence="9" id="KW-0411">Iron-sulfur</keyword>
<dbReference type="EC" id="4.4.1.16" evidence="11"/>
<keyword evidence="7" id="KW-0663">Pyridoxal phosphate</keyword>
<dbReference type="Gene3D" id="3.40.640.10">
    <property type="entry name" value="Type I PLP-dependent aspartate aminotransferase-like (Major domain)"/>
    <property type="match status" value="1"/>
</dbReference>
<dbReference type="SUPFAM" id="SSF53383">
    <property type="entry name" value="PLP-dependent transferases"/>
    <property type="match status" value="1"/>
</dbReference>
<evidence type="ECO:0000256" key="5">
    <source>
        <dbReference type="ARBA" id="ARBA00022679"/>
    </source>
</evidence>
<evidence type="ECO:0000256" key="3">
    <source>
        <dbReference type="ARBA" id="ARBA00011738"/>
    </source>
</evidence>
<dbReference type="PANTHER" id="PTHR11601">
    <property type="entry name" value="CYSTEINE DESULFURYLASE FAMILY MEMBER"/>
    <property type="match status" value="1"/>
</dbReference>
<evidence type="ECO:0000256" key="7">
    <source>
        <dbReference type="ARBA" id="ARBA00022898"/>
    </source>
</evidence>
<keyword evidence="4" id="KW-0963">Cytoplasm</keyword>
<protein>
    <recommendedName>
        <fullName evidence="12">Selenocysteine lyase</fullName>
        <ecNumber evidence="11">4.4.1.16</ecNumber>
    </recommendedName>
</protein>
<dbReference type="InterPro" id="IPR015424">
    <property type="entry name" value="PyrdxlP-dep_Trfase"/>
</dbReference>
<evidence type="ECO:0000256" key="8">
    <source>
        <dbReference type="ARBA" id="ARBA00023004"/>
    </source>
</evidence>
<evidence type="ECO:0000256" key="10">
    <source>
        <dbReference type="ARBA" id="ARBA00037407"/>
    </source>
</evidence>